<dbReference type="AlphaFoldDB" id="A0ABD5RFJ9"/>
<evidence type="ECO:0000313" key="1">
    <source>
        <dbReference type="EMBL" id="MFC5368601.1"/>
    </source>
</evidence>
<protein>
    <recommendedName>
        <fullName evidence="3">Sugar-specific transcriptional regulator TrmB</fullName>
    </recommendedName>
</protein>
<keyword evidence="2" id="KW-1185">Reference proteome</keyword>
<dbReference type="RefSeq" id="WP_227230873.1">
    <property type="nucleotide sequence ID" value="NZ_JAJCVJ010000002.1"/>
</dbReference>
<dbReference type="Proteomes" id="UP001596201">
    <property type="component" value="Unassembled WGS sequence"/>
</dbReference>
<proteinExistence type="predicted"/>
<evidence type="ECO:0008006" key="3">
    <source>
        <dbReference type="Google" id="ProtNLM"/>
    </source>
</evidence>
<comment type="caution">
    <text evidence="1">The sequence shown here is derived from an EMBL/GenBank/DDBJ whole genome shotgun (WGS) entry which is preliminary data.</text>
</comment>
<dbReference type="InterPro" id="IPR055766">
    <property type="entry name" value="DUF7342"/>
</dbReference>
<name>A0ABD5RFJ9_9EURY</name>
<reference evidence="1 2" key="1">
    <citation type="journal article" date="2019" name="Int. J. Syst. Evol. Microbiol.">
        <title>The Global Catalogue of Microorganisms (GCM) 10K type strain sequencing project: providing services to taxonomists for standard genome sequencing and annotation.</title>
        <authorList>
            <consortium name="The Broad Institute Genomics Platform"/>
            <consortium name="The Broad Institute Genome Sequencing Center for Infectious Disease"/>
            <person name="Wu L."/>
            <person name="Ma J."/>
        </authorList>
    </citation>
    <scope>NUCLEOTIDE SEQUENCE [LARGE SCALE GENOMIC DNA]</scope>
    <source>
        <strain evidence="1 2">CGMCC 1.12237</strain>
    </source>
</reference>
<accession>A0ABD5RFJ9</accession>
<dbReference type="Pfam" id="PF24033">
    <property type="entry name" value="DUF7342"/>
    <property type="match status" value="1"/>
</dbReference>
<evidence type="ECO:0000313" key="2">
    <source>
        <dbReference type="Proteomes" id="UP001596201"/>
    </source>
</evidence>
<dbReference type="EMBL" id="JBHSKX010000002">
    <property type="protein sequence ID" value="MFC5368601.1"/>
    <property type="molecule type" value="Genomic_DNA"/>
</dbReference>
<organism evidence="1 2">
    <name type="scientific">Salinirubrum litoreum</name>
    <dbReference type="NCBI Taxonomy" id="1126234"/>
    <lineage>
        <taxon>Archaea</taxon>
        <taxon>Methanobacteriati</taxon>
        <taxon>Methanobacteriota</taxon>
        <taxon>Stenosarchaea group</taxon>
        <taxon>Halobacteria</taxon>
        <taxon>Halobacteriales</taxon>
        <taxon>Haloferacaceae</taxon>
        <taxon>Salinirubrum</taxon>
    </lineage>
</organism>
<sequence>MPERSPPESTEHATDDRTVFERVYDVITTTTTPTPVSTIAERADCSETGARRVLTQLVELGIATEQGTRPVEYRRNESYFEWKRIEALATDHSESALRERFESLQTDDEQYQAEFGVPSPDAVTAQTGPDDAEVRWEALRDWQTVRRDIRLVRRALDRVVASTDDRGRA</sequence>
<gene>
    <name evidence="1" type="ORF">ACFPJ5_16880</name>
</gene>